<feature type="compositionally biased region" description="Basic and acidic residues" evidence="1">
    <location>
        <begin position="1"/>
        <end position="12"/>
    </location>
</feature>
<organism evidence="2 3">
    <name type="scientific">Dactylosporangium darangshiense</name>
    <dbReference type="NCBI Taxonomy" id="579108"/>
    <lineage>
        <taxon>Bacteria</taxon>
        <taxon>Bacillati</taxon>
        <taxon>Actinomycetota</taxon>
        <taxon>Actinomycetes</taxon>
        <taxon>Micromonosporales</taxon>
        <taxon>Micromonosporaceae</taxon>
        <taxon>Dactylosporangium</taxon>
    </lineage>
</organism>
<protein>
    <submittedName>
        <fullName evidence="2">Uncharacterized protein</fullName>
    </submittedName>
</protein>
<feature type="compositionally biased region" description="Low complexity" evidence="1">
    <location>
        <begin position="679"/>
        <end position="691"/>
    </location>
</feature>
<reference evidence="3" key="1">
    <citation type="journal article" date="2019" name="Int. J. Syst. Evol. Microbiol.">
        <title>The Global Catalogue of Microorganisms (GCM) 10K type strain sequencing project: providing services to taxonomists for standard genome sequencing and annotation.</title>
        <authorList>
            <consortium name="The Broad Institute Genomics Platform"/>
            <consortium name="The Broad Institute Genome Sequencing Center for Infectious Disease"/>
            <person name="Wu L."/>
            <person name="Ma J."/>
        </authorList>
    </citation>
    <scope>NUCLEOTIDE SEQUENCE [LARGE SCALE GENOMIC DNA]</scope>
    <source>
        <strain evidence="3">JCM 17441</strain>
    </source>
</reference>
<evidence type="ECO:0000313" key="2">
    <source>
        <dbReference type="EMBL" id="GAA4246023.1"/>
    </source>
</evidence>
<evidence type="ECO:0000256" key="1">
    <source>
        <dbReference type="SAM" id="MobiDB-lite"/>
    </source>
</evidence>
<comment type="caution">
    <text evidence="2">The sequence shown here is derived from an EMBL/GenBank/DDBJ whole genome shotgun (WGS) entry which is preliminary data.</text>
</comment>
<evidence type="ECO:0000313" key="3">
    <source>
        <dbReference type="Proteomes" id="UP001500620"/>
    </source>
</evidence>
<gene>
    <name evidence="2" type="ORF">GCM10022255_015670</name>
</gene>
<name>A0ABP8D260_9ACTN</name>
<feature type="region of interest" description="Disordered" evidence="1">
    <location>
        <begin position="676"/>
        <end position="716"/>
    </location>
</feature>
<accession>A0ABP8D260</accession>
<dbReference type="EMBL" id="BAABAT010000003">
    <property type="protein sequence ID" value="GAA4246023.1"/>
    <property type="molecule type" value="Genomic_DNA"/>
</dbReference>
<keyword evidence="3" id="KW-1185">Reference proteome</keyword>
<proteinExistence type="predicted"/>
<feature type="region of interest" description="Disordered" evidence="1">
    <location>
        <begin position="1"/>
        <end position="23"/>
    </location>
</feature>
<dbReference type="Proteomes" id="UP001500620">
    <property type="component" value="Unassembled WGS sequence"/>
</dbReference>
<feature type="region of interest" description="Disordered" evidence="1">
    <location>
        <begin position="214"/>
        <end position="236"/>
    </location>
</feature>
<sequence>MRHPGRLADHGRVTRLSGGVIPPPHERVRPLSGMSPGAAVVLGPADAGDDRVRRALDRLARLVQDGGVVAADSGADLGDDFRAARLEGGAGDRRDGVLAALRIAGAEALGPPAAISVALFGPDATKPLGAAATAAVEAARWPALRLAVAAADLLGPEQLVTLLGLEAPPGIDPFPDGLPSVVGTHLARFLTPFPRPRRLALLLDLWDRVRAHQQDRRRREARRATQARGDRRDDLYTRQERYDDDDLLAALRSSLGHEPTLAEAARWQAPLWYHTRCADAALHDCLGATVLARLAVTVADEGVPAALDRHRHEIAAAAALVDPGQLSRAARRIPGLTGLPARPGVILRDLERRLANPRQPSGDEAFVRIAIANARTYGVLAHGKAATLLWGIVQGPEDPARRAAARWANGSLAKWRAAVGHFSPERLPRWFQPPLLEAGDGVSIGLAIERGHPYLEHIGDMLWLAELCDAVARLDGRESASVQYDTVPFIDPEPPDRAEPSPLEPSLESIAAAAGGVAQLAGLAGFGAGDDGADAAQPARRARAWPDLAAALAAAVATESLTAAFKVPAPILAADGTALPGSGGERLEIALTPRQTALWGAYMGNCIGGPDYTAQCVAGRSVLVAVRCADGRLLLNGQLRPVRHGWIVAELRARFNHDPEPALDARFREWVATLPPQRPAVDGAPGADAGPEPGPEPGPAREARAGRRRVPSPAARIAAEHGPALVARAAQARRELAATLEPIAALAGRLPAGGPSEEPLTAMRRASRPALARAVAAALESGEAARLWRATAERPMAGALPDGAPELAPLLADAPLPGSLRTLARRPGVAEARTADLVALRVRSALGDLLREGHPALVSSRPRGITVPMLCACALAVTCWSGPGAAVLAPRRVHVPGYPASALHDEDGPWAAAWADAVELGADRETFWDHIAEHGLLVPEGWLAHGGWPALWQAAHR</sequence>